<name>A0A1I7IBJ6_9BACL</name>
<evidence type="ECO:0000313" key="2">
    <source>
        <dbReference type="EMBL" id="SFU70206.1"/>
    </source>
</evidence>
<dbReference type="STRING" id="392015.SAMN05421543_106111"/>
<organism evidence="2 3">
    <name type="scientific">Alicyclobacillus macrosporangiidus</name>
    <dbReference type="NCBI Taxonomy" id="392015"/>
    <lineage>
        <taxon>Bacteria</taxon>
        <taxon>Bacillati</taxon>
        <taxon>Bacillota</taxon>
        <taxon>Bacilli</taxon>
        <taxon>Bacillales</taxon>
        <taxon>Alicyclobacillaceae</taxon>
        <taxon>Alicyclobacillus</taxon>
    </lineage>
</organism>
<keyword evidence="3" id="KW-1185">Reference proteome</keyword>
<sequence length="84" mass="9225">MSKESGVAASAINKIESGDMRPTVDVLSRLCSALGITLSEFFAEDRSDELPPDLRRLISIAKELTPQQREQLAKFLETMKGGDD</sequence>
<proteinExistence type="predicted"/>
<gene>
    <name evidence="2" type="ORF">SAMN05421543_106111</name>
</gene>
<dbReference type="InterPro" id="IPR010982">
    <property type="entry name" value="Lambda_DNA-bd_dom_sf"/>
</dbReference>
<evidence type="ECO:0000313" key="3">
    <source>
        <dbReference type="Proteomes" id="UP000183508"/>
    </source>
</evidence>
<protein>
    <submittedName>
        <fullName evidence="2">Helix-turn-helix</fullName>
    </submittedName>
</protein>
<dbReference type="Pfam" id="PF01381">
    <property type="entry name" value="HTH_3"/>
    <property type="match status" value="1"/>
</dbReference>
<dbReference type="Gene3D" id="1.10.260.40">
    <property type="entry name" value="lambda repressor-like DNA-binding domains"/>
    <property type="match status" value="1"/>
</dbReference>
<dbReference type="GO" id="GO:0003677">
    <property type="term" value="F:DNA binding"/>
    <property type="evidence" value="ECO:0007669"/>
    <property type="project" value="InterPro"/>
</dbReference>
<accession>A0A1I7IBJ6</accession>
<feature type="domain" description="HTH cro/C1-type" evidence="1">
    <location>
        <begin position="1"/>
        <end position="41"/>
    </location>
</feature>
<evidence type="ECO:0000259" key="1">
    <source>
        <dbReference type="PROSITE" id="PS50943"/>
    </source>
</evidence>
<dbReference type="SUPFAM" id="SSF47413">
    <property type="entry name" value="lambda repressor-like DNA-binding domains"/>
    <property type="match status" value="1"/>
</dbReference>
<dbReference type="EMBL" id="FPBV01000006">
    <property type="protein sequence ID" value="SFU70206.1"/>
    <property type="molecule type" value="Genomic_DNA"/>
</dbReference>
<dbReference type="CDD" id="cd00093">
    <property type="entry name" value="HTH_XRE"/>
    <property type="match status" value="1"/>
</dbReference>
<dbReference type="Proteomes" id="UP000183508">
    <property type="component" value="Unassembled WGS sequence"/>
</dbReference>
<reference evidence="3" key="1">
    <citation type="submission" date="2016-10" db="EMBL/GenBank/DDBJ databases">
        <authorList>
            <person name="Varghese N."/>
        </authorList>
    </citation>
    <scope>NUCLEOTIDE SEQUENCE [LARGE SCALE GENOMIC DNA]</scope>
    <source>
        <strain evidence="3">DSM 17980</strain>
    </source>
</reference>
<dbReference type="AlphaFoldDB" id="A0A1I7IBJ6"/>
<dbReference type="PROSITE" id="PS50943">
    <property type="entry name" value="HTH_CROC1"/>
    <property type="match status" value="1"/>
</dbReference>
<dbReference type="InterPro" id="IPR001387">
    <property type="entry name" value="Cro/C1-type_HTH"/>
</dbReference>